<dbReference type="Pfam" id="PF22780">
    <property type="entry name" value="HI0933_like_1st"/>
    <property type="match status" value="1"/>
</dbReference>
<name>A0A1G6TVG0_PEPNI</name>
<feature type="domain" description="RsdA/BaiN/AoA(So)-like insert" evidence="5">
    <location>
        <begin position="190"/>
        <end position="354"/>
    </location>
</feature>
<evidence type="ECO:0000313" key="6">
    <source>
        <dbReference type="EMBL" id="SDD33090.1"/>
    </source>
</evidence>
<dbReference type="PRINTS" id="PR00411">
    <property type="entry name" value="PNDRDTASEI"/>
</dbReference>
<dbReference type="Gene3D" id="2.40.30.10">
    <property type="entry name" value="Translation factors"/>
    <property type="match status" value="1"/>
</dbReference>
<reference evidence="6 7" key="1">
    <citation type="submission" date="2016-10" db="EMBL/GenBank/DDBJ databases">
        <authorList>
            <person name="de Groot N.N."/>
        </authorList>
    </citation>
    <scope>NUCLEOTIDE SEQUENCE [LARGE SCALE GENOMIC DNA]</scope>
    <source>
        <strain evidence="6 7">DSM 20475</strain>
    </source>
</reference>
<keyword evidence="2" id="KW-0285">Flavoprotein</keyword>
<dbReference type="InterPro" id="IPR036188">
    <property type="entry name" value="FAD/NAD-bd_sf"/>
</dbReference>
<dbReference type="InterPro" id="IPR023166">
    <property type="entry name" value="BaiN-like_dom_sf"/>
</dbReference>
<accession>A0A1G6TVG0</accession>
<dbReference type="Pfam" id="PF03486">
    <property type="entry name" value="HI0933_like"/>
    <property type="match status" value="1"/>
</dbReference>
<dbReference type="Gene3D" id="3.50.50.60">
    <property type="entry name" value="FAD/NAD(P)-binding domain"/>
    <property type="match status" value="1"/>
</dbReference>
<gene>
    <name evidence="6" type="ORF">SAMN04489866_102252</name>
</gene>
<dbReference type="OrthoDB" id="9773233at2"/>
<dbReference type="SUPFAM" id="SSF51905">
    <property type="entry name" value="FAD/NAD(P)-binding domain"/>
    <property type="match status" value="1"/>
</dbReference>
<comment type="cofactor">
    <cofactor evidence="1">
        <name>FAD</name>
        <dbReference type="ChEBI" id="CHEBI:57692"/>
    </cofactor>
</comment>
<dbReference type="PRINTS" id="PR00368">
    <property type="entry name" value="FADPNR"/>
</dbReference>
<dbReference type="Proteomes" id="UP000198995">
    <property type="component" value="Unassembled WGS sequence"/>
</dbReference>
<dbReference type="RefSeq" id="WP_091791254.1">
    <property type="nucleotide sequence ID" value="NZ_FNAF01000002.1"/>
</dbReference>
<keyword evidence="7" id="KW-1185">Reference proteome</keyword>
<dbReference type="STRING" id="2741.SAMN04489866_102252"/>
<organism evidence="6 7">
    <name type="scientific">Peptococcus niger</name>
    <dbReference type="NCBI Taxonomy" id="2741"/>
    <lineage>
        <taxon>Bacteria</taxon>
        <taxon>Bacillati</taxon>
        <taxon>Bacillota</taxon>
        <taxon>Clostridia</taxon>
        <taxon>Eubacteriales</taxon>
        <taxon>Peptococcaceae</taxon>
        <taxon>Peptococcus</taxon>
    </lineage>
</organism>
<evidence type="ECO:0000256" key="1">
    <source>
        <dbReference type="ARBA" id="ARBA00001974"/>
    </source>
</evidence>
<dbReference type="InterPro" id="IPR004792">
    <property type="entry name" value="BaiN-like"/>
</dbReference>
<evidence type="ECO:0008006" key="8">
    <source>
        <dbReference type="Google" id="ProtNLM"/>
    </source>
</evidence>
<dbReference type="PANTHER" id="PTHR42887:SF2">
    <property type="entry name" value="OS12G0638800 PROTEIN"/>
    <property type="match status" value="1"/>
</dbReference>
<dbReference type="InterPro" id="IPR057661">
    <property type="entry name" value="RsdA/BaiN/AoA(So)_Rossmann"/>
</dbReference>
<dbReference type="AlphaFoldDB" id="A0A1G6TVG0"/>
<protein>
    <recommendedName>
        <fullName evidence="8">Aminoacetone oxidase family FAD-binding enzyme</fullName>
    </recommendedName>
</protein>
<sequence>MEDVIVIGGGPAGMLAAIGAAENGGRVLLLEKMEALGRKLLITGKGRCNVTTDFDQAQLVEHINHNPRFVYSALARFGTAAVRDFFESRGCPLKVERGGRIFPVSDRSQSILDVLQDALQAAGVQVKTGARVLAINELPNEAWQVTTESQSYRGKALVLATGGASYPTTGSTGDGYKFARALSIPVVPPRPALVPLTCAPGWVQAAQGLSLRNVRLTFYDGDKVLYSDFGELMCTHFGLSGPLVLTASGKLVDYWQDHKGAISGTIDLKPALGEKQLDDRLLRMIQENGHKKLANGIKRLLPQKLILPFLAETGLDAEKRLLDLTREERLHMVHLLQDMPVTVTGPRPLREAIVTAGGIAVSQVAPKTMAVRSHKGLYVCGELLDIDADTGGFNLQMAFSTGYVAGTAAMAYAAFSESEAEACK</sequence>
<evidence type="ECO:0000256" key="2">
    <source>
        <dbReference type="ARBA" id="ARBA00022630"/>
    </source>
</evidence>
<evidence type="ECO:0000313" key="7">
    <source>
        <dbReference type="Proteomes" id="UP000198995"/>
    </source>
</evidence>
<evidence type="ECO:0000259" key="5">
    <source>
        <dbReference type="Pfam" id="PF22780"/>
    </source>
</evidence>
<evidence type="ECO:0000259" key="4">
    <source>
        <dbReference type="Pfam" id="PF03486"/>
    </source>
</evidence>
<dbReference type="InterPro" id="IPR055178">
    <property type="entry name" value="RsdA/BaiN/AoA(So)-like_dom"/>
</dbReference>
<feature type="domain" description="RsdA/BaiN/AoA(So)-like Rossmann fold-like" evidence="4">
    <location>
        <begin position="3"/>
        <end position="407"/>
    </location>
</feature>
<dbReference type="EMBL" id="FNAF01000002">
    <property type="protein sequence ID" value="SDD33090.1"/>
    <property type="molecule type" value="Genomic_DNA"/>
</dbReference>
<dbReference type="Gene3D" id="1.10.8.260">
    <property type="entry name" value="HI0933 insert domain-like"/>
    <property type="match status" value="1"/>
</dbReference>
<keyword evidence="3" id="KW-0274">FAD</keyword>
<evidence type="ECO:0000256" key="3">
    <source>
        <dbReference type="ARBA" id="ARBA00022827"/>
    </source>
</evidence>
<dbReference type="PANTHER" id="PTHR42887">
    <property type="entry name" value="OS12G0638800 PROTEIN"/>
    <property type="match status" value="1"/>
</dbReference>
<dbReference type="NCBIfam" id="TIGR00275">
    <property type="entry name" value="aminoacetone oxidase family FAD-binding enzyme"/>
    <property type="match status" value="1"/>
</dbReference>
<dbReference type="SUPFAM" id="SSF160996">
    <property type="entry name" value="HI0933 insert domain-like"/>
    <property type="match status" value="1"/>
</dbReference>
<proteinExistence type="predicted"/>